<name>A0ABW9QU22_9ACTN</name>
<accession>A0ABW9QU22</accession>
<comment type="caution">
    <text evidence="1">The sequence shown here is derived from an EMBL/GenBank/DDBJ whole genome shotgun (WGS) entry which is preliminary data.</text>
</comment>
<organism evidence="1 2">
    <name type="scientific">Acidiferrimicrobium australe</name>
    <dbReference type="NCBI Taxonomy" id="2664430"/>
    <lineage>
        <taxon>Bacteria</taxon>
        <taxon>Bacillati</taxon>
        <taxon>Actinomycetota</taxon>
        <taxon>Acidimicrobiia</taxon>
        <taxon>Acidimicrobiales</taxon>
        <taxon>Acidimicrobiaceae</taxon>
        <taxon>Acidiferrimicrobium</taxon>
    </lineage>
</organism>
<evidence type="ECO:0000313" key="2">
    <source>
        <dbReference type="Proteomes" id="UP000437736"/>
    </source>
</evidence>
<evidence type="ECO:0000313" key="1">
    <source>
        <dbReference type="EMBL" id="MST33362.1"/>
    </source>
</evidence>
<keyword evidence="2" id="KW-1185">Reference proteome</keyword>
<reference evidence="1 2" key="1">
    <citation type="submission" date="2019-11" db="EMBL/GenBank/DDBJ databases">
        <title>Acidiferrimicrobium australis gen. nov., sp. nov., an acidophilic and obligately heterotrophic, member of the Actinobacteria that catalyses dissimilatory oxido- reduction of iron isolated from metal-rich acidic water in Chile.</title>
        <authorList>
            <person name="Gonzalez D."/>
            <person name="Huber K."/>
            <person name="Hedrich S."/>
            <person name="Rojas-Villalobos C."/>
            <person name="Quatrini R."/>
            <person name="Dinamarca M.A."/>
            <person name="Schwarz A."/>
            <person name="Canales C."/>
            <person name="Nancucheo I."/>
        </authorList>
    </citation>
    <scope>NUCLEOTIDE SEQUENCE [LARGE SCALE GENOMIC DNA]</scope>
    <source>
        <strain evidence="1 2">USS-CCA1</strain>
    </source>
</reference>
<dbReference type="Proteomes" id="UP000437736">
    <property type="component" value="Unassembled WGS sequence"/>
</dbReference>
<dbReference type="EMBL" id="WJHE01000573">
    <property type="protein sequence ID" value="MST33362.1"/>
    <property type="molecule type" value="Genomic_DNA"/>
</dbReference>
<evidence type="ECO:0008006" key="3">
    <source>
        <dbReference type="Google" id="ProtNLM"/>
    </source>
</evidence>
<protein>
    <recommendedName>
        <fullName evidence="3">Alpha/beta hydrolase</fullName>
    </recommendedName>
</protein>
<gene>
    <name evidence="1" type="ORF">GHK86_11615</name>
</gene>
<dbReference type="Gene3D" id="3.40.50.1820">
    <property type="entry name" value="alpha/beta hydrolase"/>
    <property type="match status" value="1"/>
</dbReference>
<dbReference type="InterPro" id="IPR029058">
    <property type="entry name" value="AB_hydrolase_fold"/>
</dbReference>
<proteinExistence type="predicted"/>
<dbReference type="SUPFAM" id="SSF53474">
    <property type="entry name" value="alpha/beta-Hydrolases"/>
    <property type="match status" value="1"/>
</dbReference>
<sequence>MNGHRHLAIVLPGQSYGPLGPAIRIPLLAVEQVGAEVVEVRYPERPATEDEPWDAFHDSVLEQVRAAVADARPDEITFVAKSLGTVALAALPPSLLAQVPVRAIWLTPIFGQASVRAGAIAMGRPSLLVAGGGDDLHAPQDHAAVAGALRAESLVIPRADHLLEVPGDVIATADGFRSLAERALGFLRR</sequence>